<dbReference type="Gene3D" id="3.40.250.10">
    <property type="entry name" value="Rhodanese-like domain"/>
    <property type="match status" value="1"/>
</dbReference>
<evidence type="ECO:0000313" key="2">
    <source>
        <dbReference type="EMBL" id="OIJ19272.1"/>
    </source>
</evidence>
<dbReference type="SUPFAM" id="SSF52821">
    <property type="entry name" value="Rhodanese/Cell cycle control phosphatase"/>
    <property type="match status" value="1"/>
</dbReference>
<gene>
    <name evidence="2" type="ORF">BKP45_14045</name>
</gene>
<reference evidence="2 3" key="1">
    <citation type="submission" date="2016-10" db="EMBL/GenBank/DDBJ databases">
        <title>Draft genome sequences of four alkaliphilic bacteria belonging to the Anaerobacillus genus.</title>
        <authorList>
            <person name="Bassil N.M."/>
            <person name="Lloyd J.R."/>
        </authorList>
    </citation>
    <scope>NUCLEOTIDE SEQUENCE [LARGE SCALE GENOMIC DNA]</scope>
    <source>
        <strain evidence="2 3">DSM 22531</strain>
    </source>
</reference>
<evidence type="ECO:0000313" key="3">
    <source>
        <dbReference type="Proteomes" id="UP000180057"/>
    </source>
</evidence>
<dbReference type="SMART" id="SM00450">
    <property type="entry name" value="RHOD"/>
    <property type="match status" value="1"/>
</dbReference>
<accession>A0A1S2M3C9</accession>
<dbReference type="OrthoDB" id="9800872at2"/>
<dbReference type="InterPro" id="IPR001763">
    <property type="entry name" value="Rhodanese-like_dom"/>
</dbReference>
<dbReference type="RefSeq" id="WP_071390318.1">
    <property type="nucleotide sequence ID" value="NZ_MLQS01000019.1"/>
</dbReference>
<organism evidence="2 3">
    <name type="scientific">Anaerobacillus alkalidiazotrophicus</name>
    <dbReference type="NCBI Taxonomy" id="472963"/>
    <lineage>
        <taxon>Bacteria</taxon>
        <taxon>Bacillati</taxon>
        <taxon>Bacillota</taxon>
        <taxon>Bacilli</taxon>
        <taxon>Bacillales</taxon>
        <taxon>Bacillaceae</taxon>
        <taxon>Anaerobacillus</taxon>
    </lineage>
</organism>
<proteinExistence type="predicted"/>
<evidence type="ECO:0000259" key="1">
    <source>
        <dbReference type="PROSITE" id="PS50206"/>
    </source>
</evidence>
<dbReference type="PANTHER" id="PTHR43031:SF17">
    <property type="entry name" value="SULFURTRANSFERASE YTWF-RELATED"/>
    <property type="match status" value="1"/>
</dbReference>
<dbReference type="STRING" id="472963.BKP45_14045"/>
<comment type="caution">
    <text evidence="2">The sequence shown here is derived from an EMBL/GenBank/DDBJ whole genome shotgun (WGS) entry which is preliminary data.</text>
</comment>
<dbReference type="PROSITE" id="PS50206">
    <property type="entry name" value="RHODANESE_3"/>
    <property type="match status" value="1"/>
</dbReference>
<name>A0A1S2M3C9_9BACI</name>
<dbReference type="Pfam" id="PF00581">
    <property type="entry name" value="Rhodanese"/>
    <property type="match status" value="1"/>
</dbReference>
<sequence length="94" mass="10630">MREIRSTEVGKLKNPIIIDVREDDEVRTGKIPGSINIPLSILEFKMYDLDKAKEYIIVCHSGARSILATRFLLNHGYNVINMVGGMLDWKGIVV</sequence>
<dbReference type="EMBL" id="MLQS01000019">
    <property type="protein sequence ID" value="OIJ19272.1"/>
    <property type="molecule type" value="Genomic_DNA"/>
</dbReference>
<dbReference type="Proteomes" id="UP000180057">
    <property type="component" value="Unassembled WGS sequence"/>
</dbReference>
<protein>
    <submittedName>
        <fullName evidence="2">Rhodanese</fullName>
    </submittedName>
</protein>
<feature type="domain" description="Rhodanese" evidence="1">
    <location>
        <begin position="11"/>
        <end position="94"/>
    </location>
</feature>
<dbReference type="AlphaFoldDB" id="A0A1S2M3C9"/>
<keyword evidence="3" id="KW-1185">Reference proteome</keyword>
<dbReference type="PANTHER" id="PTHR43031">
    <property type="entry name" value="FAD-DEPENDENT OXIDOREDUCTASE"/>
    <property type="match status" value="1"/>
</dbReference>
<dbReference type="InterPro" id="IPR050229">
    <property type="entry name" value="GlpE_sulfurtransferase"/>
</dbReference>
<dbReference type="CDD" id="cd00158">
    <property type="entry name" value="RHOD"/>
    <property type="match status" value="1"/>
</dbReference>
<dbReference type="InterPro" id="IPR036873">
    <property type="entry name" value="Rhodanese-like_dom_sf"/>
</dbReference>